<dbReference type="GO" id="GO:0005524">
    <property type="term" value="F:ATP binding"/>
    <property type="evidence" value="ECO:0007669"/>
    <property type="project" value="UniProtKB-KW"/>
</dbReference>
<evidence type="ECO:0000256" key="3">
    <source>
        <dbReference type="ARBA" id="ARBA00022741"/>
    </source>
</evidence>
<comment type="caution">
    <text evidence="10">The sequence shown here is derived from an EMBL/GenBank/DDBJ whole genome shotgun (WGS) entry which is preliminary data.</text>
</comment>
<reference evidence="10" key="2">
    <citation type="submission" date="2019-09" db="EMBL/GenBank/DDBJ databases">
        <authorList>
            <consortium name="NCBI Pathogen Detection Project"/>
        </authorList>
    </citation>
    <scope>NUCLEOTIDE SEQUENCE</scope>
    <source>
        <strain evidence="10">AUSMDU00005748</strain>
    </source>
</reference>
<reference evidence="10" key="1">
    <citation type="journal article" date="2018" name="Genome Biol.">
        <title>SKESA: strategic k-mer extension for scrupulous assemblies.</title>
        <authorList>
            <person name="Souvorov A."/>
            <person name="Agarwala R."/>
            <person name="Lipman D.J."/>
        </authorList>
    </citation>
    <scope>NUCLEOTIDE SEQUENCE</scope>
    <source>
        <strain evidence="10">AUSMDU00005748</strain>
    </source>
</reference>
<dbReference type="GO" id="GO:0140359">
    <property type="term" value="F:ABC-type transporter activity"/>
    <property type="evidence" value="ECO:0007669"/>
    <property type="project" value="InterPro"/>
</dbReference>
<dbReference type="InterPro" id="IPR017871">
    <property type="entry name" value="ABC_transporter-like_CS"/>
</dbReference>
<keyword evidence="2 7" id="KW-0812">Transmembrane</keyword>
<dbReference type="EMBL" id="DACXIC010000006">
    <property type="protein sequence ID" value="HAU4356194.1"/>
    <property type="molecule type" value="Genomic_DNA"/>
</dbReference>
<dbReference type="GO" id="GO:0016887">
    <property type="term" value="F:ATP hydrolysis activity"/>
    <property type="evidence" value="ECO:0007669"/>
    <property type="project" value="InterPro"/>
</dbReference>
<evidence type="ECO:0000256" key="7">
    <source>
        <dbReference type="SAM" id="Phobius"/>
    </source>
</evidence>
<keyword evidence="3" id="KW-0547">Nucleotide-binding</keyword>
<feature type="transmembrane region" description="Helical" evidence="7">
    <location>
        <begin position="822"/>
        <end position="843"/>
    </location>
</feature>
<dbReference type="AlphaFoldDB" id="A0AAD3YPB6"/>
<dbReference type="InterPro" id="IPR003593">
    <property type="entry name" value="AAA+_ATPase"/>
</dbReference>
<dbReference type="InterPro" id="IPR047651">
    <property type="entry name" value="ABC2_perm_RbbA"/>
</dbReference>
<evidence type="ECO:0000256" key="6">
    <source>
        <dbReference type="ARBA" id="ARBA00023136"/>
    </source>
</evidence>
<organism evidence="10 11">
    <name type="scientific">Klebsiella oxytoca</name>
    <dbReference type="NCBI Taxonomy" id="571"/>
    <lineage>
        <taxon>Bacteria</taxon>
        <taxon>Pseudomonadati</taxon>
        <taxon>Pseudomonadota</taxon>
        <taxon>Gammaproteobacteria</taxon>
        <taxon>Enterobacterales</taxon>
        <taxon>Enterobacteriaceae</taxon>
        <taxon>Klebsiella/Raoultella group</taxon>
        <taxon>Klebsiella</taxon>
    </lineage>
</organism>
<dbReference type="InterPro" id="IPR013525">
    <property type="entry name" value="ABC2_TM"/>
</dbReference>
<dbReference type="NCBIfam" id="NF033858">
    <property type="entry name" value="ABC2_perm_RbbA"/>
    <property type="match status" value="1"/>
</dbReference>
<keyword evidence="5 7" id="KW-1133">Transmembrane helix</keyword>
<evidence type="ECO:0000256" key="5">
    <source>
        <dbReference type="ARBA" id="ARBA00022989"/>
    </source>
</evidence>
<dbReference type="InterPro" id="IPR003439">
    <property type="entry name" value="ABC_transporter-like_ATP-bd"/>
</dbReference>
<evidence type="ECO:0000313" key="10">
    <source>
        <dbReference type="EMBL" id="HAU4356194.1"/>
    </source>
</evidence>
<feature type="domain" description="ABC transporter" evidence="8">
    <location>
        <begin position="269"/>
        <end position="499"/>
    </location>
</feature>
<dbReference type="PROSITE" id="PS00211">
    <property type="entry name" value="ABC_TRANSPORTER_1"/>
    <property type="match status" value="1"/>
</dbReference>
<dbReference type="SMART" id="SM00382">
    <property type="entry name" value="AAA"/>
    <property type="match status" value="2"/>
</dbReference>
<feature type="domain" description="ABC transmembrane type-2" evidence="9">
    <location>
        <begin position="681"/>
        <end position="907"/>
    </location>
</feature>
<dbReference type="GO" id="GO:0016020">
    <property type="term" value="C:membrane"/>
    <property type="evidence" value="ECO:0007669"/>
    <property type="project" value="UniProtKB-SubCell"/>
</dbReference>
<accession>A0AAD3YPB6</accession>
<feature type="domain" description="ABC transporter" evidence="8">
    <location>
        <begin position="5"/>
        <end position="240"/>
    </location>
</feature>
<dbReference type="Pfam" id="PF12698">
    <property type="entry name" value="ABC2_membrane_3"/>
    <property type="match status" value="1"/>
</dbReference>
<dbReference type="InterPro" id="IPR047817">
    <property type="entry name" value="ABC2_TM_bact-type"/>
</dbReference>
<dbReference type="InterPro" id="IPR027417">
    <property type="entry name" value="P-loop_NTPase"/>
</dbReference>
<keyword evidence="4" id="KW-0067">ATP-binding</keyword>
<dbReference type="SUPFAM" id="SSF52540">
    <property type="entry name" value="P-loop containing nucleoside triphosphate hydrolases"/>
    <property type="match status" value="2"/>
</dbReference>
<dbReference type="PANTHER" id="PTHR43038">
    <property type="entry name" value="ATP-BINDING CASSETTE, SUB-FAMILY H, MEMBER 1"/>
    <property type="match status" value="1"/>
</dbReference>
<evidence type="ECO:0000256" key="1">
    <source>
        <dbReference type="ARBA" id="ARBA00004141"/>
    </source>
</evidence>
<dbReference type="PROSITE" id="PS51012">
    <property type="entry name" value="ABC_TM2"/>
    <property type="match status" value="1"/>
</dbReference>
<protein>
    <submittedName>
        <fullName evidence="10">Ribosome-associated ATPase/putative transporter RbbA</fullName>
    </submittedName>
</protein>
<evidence type="ECO:0000313" key="11">
    <source>
        <dbReference type="Proteomes" id="UP000868497"/>
    </source>
</evidence>
<feature type="transmembrane region" description="Helical" evidence="7">
    <location>
        <begin position="882"/>
        <end position="904"/>
    </location>
</feature>
<proteinExistence type="predicted"/>
<dbReference type="PANTHER" id="PTHR43038:SF4">
    <property type="entry name" value="RIBOSOME-ASSOCIATED ATPASE"/>
    <property type="match status" value="1"/>
</dbReference>
<keyword evidence="6 7" id="KW-0472">Membrane</keyword>
<feature type="transmembrane region" description="Helical" evidence="7">
    <location>
        <begin position="764"/>
        <end position="787"/>
    </location>
</feature>
<sequence>MKTVARLENVSQHFGATVALKDITLSIPARCMVGLIGPDGVGKSSLLSLISGARVIEHGNVMVLGGDMSDVRHRRDVCPKIAWMPQGLGKNLYHTLSVYENVDFFARLFGHDKAERDIRINELLQSTGLAPFRDRPAGKLSGGMKQKLGLCCALIHDPQLLILDEPTTGVDPLSRAQFWDLIDSIRQRQPDMSVLVATAYMEEAERFDWLVAMNAGEVLATGSADELKAHTASQTLEQAFIALLPEAQRLAHKEVIIPPRNADESEIAIEARGLTMRFGQFVAVDHVNFRIARGEIFGFLGSNGCGKSTTMKMLTGLLPASEGEAWLFGQPVDPRDIETRRRVGYMSQAFSLYSELTVRQNLELHARLFHIPDAEIPGRIAEISQRFMLEEVEDTLPASLPLGIRQRLSLAVAVIHRPEMLILDEPTSGVDPVARDMFWQLMVDLARQDRVTIFISTHFMNEAERCDRISLMHAGKVLASDTPQALVEQRGSATLEEAFIAWLQEAAEATQPPDAQATAVPAIEHKTESSVPRQAFSLQRLFSYSRREALELRRDPVRSTLALLGTVILMFIMGYGISMDVEDLRFAVLDRDQTVSSQGWSQNIAGSRYFIEQPPLQSYSELDRRMRNGELAVAIEIPPNFGRDIARGTPVQIGVWVDGAMPNRAETVRGYVQAMHLAWLQEMASRQASPNRDTSLISIETRYRYNPDVKSLPAIVPAVIPLLLMMIPAMLSALSVVREKELGSIINLYVTPTTRSEFLLGKQLPYIVLGMFNFFLLCALSVFVFGVPHKGSFLTLTLAALLYVTIATGLGLLISTFMKSQIAAIFGTAIITLIPATQFSGMIDPVASLEGPGRWIGQIYPTSHFLTIARGTFSKALNLTDLWGSFIPLLIAVPLVLGLSVWLLKKQEG</sequence>
<feature type="transmembrane region" description="Helical" evidence="7">
    <location>
        <begin position="714"/>
        <end position="737"/>
    </location>
</feature>
<dbReference type="CDD" id="cd03230">
    <property type="entry name" value="ABC_DR_subfamily_A"/>
    <property type="match status" value="2"/>
</dbReference>
<dbReference type="PROSITE" id="PS50893">
    <property type="entry name" value="ABC_TRANSPORTER_2"/>
    <property type="match status" value="2"/>
</dbReference>
<feature type="transmembrane region" description="Helical" evidence="7">
    <location>
        <begin position="793"/>
        <end position="815"/>
    </location>
</feature>
<dbReference type="RefSeq" id="WP_004108701.1">
    <property type="nucleotide sequence ID" value="NZ_CAXOBB010000020.1"/>
</dbReference>
<evidence type="ECO:0000259" key="9">
    <source>
        <dbReference type="PROSITE" id="PS51012"/>
    </source>
</evidence>
<evidence type="ECO:0000256" key="4">
    <source>
        <dbReference type="ARBA" id="ARBA00022840"/>
    </source>
</evidence>
<comment type="subcellular location">
    <subcellularLocation>
        <location evidence="1">Membrane</location>
        <topology evidence="1">Multi-pass membrane protein</topology>
    </subcellularLocation>
</comment>
<dbReference type="Gene3D" id="3.40.1710.10">
    <property type="entry name" value="abc type-2 transporter like domain"/>
    <property type="match status" value="1"/>
</dbReference>
<dbReference type="Gene3D" id="3.40.50.300">
    <property type="entry name" value="P-loop containing nucleotide triphosphate hydrolases"/>
    <property type="match status" value="2"/>
</dbReference>
<dbReference type="Proteomes" id="UP000868497">
    <property type="component" value="Unassembled WGS sequence"/>
</dbReference>
<name>A0AAD3YPB6_KLEOX</name>
<evidence type="ECO:0000259" key="8">
    <source>
        <dbReference type="PROSITE" id="PS50893"/>
    </source>
</evidence>
<dbReference type="Pfam" id="PF00005">
    <property type="entry name" value="ABC_tran"/>
    <property type="match status" value="2"/>
</dbReference>
<evidence type="ECO:0000256" key="2">
    <source>
        <dbReference type="ARBA" id="ARBA00022692"/>
    </source>
</evidence>
<gene>
    <name evidence="10" type="ORF">F6W21_07600</name>
</gene>